<evidence type="ECO:0000256" key="2">
    <source>
        <dbReference type="ARBA" id="ARBA00006020"/>
    </source>
</evidence>
<dbReference type="GO" id="GO:0006105">
    <property type="term" value="P:succinate metabolic process"/>
    <property type="evidence" value="ECO:0007669"/>
    <property type="project" value="TreeGrafter"/>
</dbReference>
<dbReference type="GeneID" id="85224111"/>
<proteinExistence type="inferred from homology"/>
<dbReference type="RefSeq" id="XP_060120415.1">
    <property type="nucleotide sequence ID" value="XM_060264432.1"/>
</dbReference>
<evidence type="ECO:0000313" key="7">
    <source>
        <dbReference type="EMBL" id="WFD37518.1"/>
    </source>
</evidence>
<organism evidence="7 8">
    <name type="scientific">Malassezia japonica</name>
    <dbReference type="NCBI Taxonomy" id="223818"/>
    <lineage>
        <taxon>Eukaryota</taxon>
        <taxon>Fungi</taxon>
        <taxon>Dikarya</taxon>
        <taxon>Basidiomycota</taxon>
        <taxon>Ustilaginomycotina</taxon>
        <taxon>Malasseziomycetes</taxon>
        <taxon>Malasseziales</taxon>
        <taxon>Malasseziaceae</taxon>
        <taxon>Malassezia</taxon>
    </lineage>
</organism>
<keyword evidence="3" id="KW-0809">Transit peptide</keyword>
<evidence type="ECO:0000256" key="1">
    <source>
        <dbReference type="ARBA" id="ARBA00004305"/>
    </source>
</evidence>
<evidence type="ECO:0000313" key="8">
    <source>
        <dbReference type="Proteomes" id="UP001217754"/>
    </source>
</evidence>
<keyword evidence="5 6" id="KW-0143">Chaperone</keyword>
<sequence>MQRSVARLLAQGAAHTPSADVQAASKMLLRPIPLYRALLRAHRSLMPEMRSLGDDYIKAEFRRHQKIDNPLQIVGFCSQWKMYLDALQADKQMPGGSRGQSLDPKLLDKFSDEQLYQLYELKLATDEVFDPEKAQAKPPPKIKKHQS</sequence>
<name>A0AAF0EUS0_9BASI</name>
<accession>A0AAF0EUS0</accession>
<protein>
    <recommendedName>
        <fullName evidence="6">Succinate dehydrogenase assembly factor 3</fullName>
        <shortName evidence="6">SDH assembly factor 3</shortName>
        <shortName evidence="6">SDHAF3</shortName>
    </recommendedName>
</protein>
<dbReference type="AlphaFoldDB" id="A0AAF0EUS0"/>
<comment type="function">
    <text evidence="6">Plays an essential role in the assembly of succinate dehydrogenase (SDH), an enzyme complex (also referred to as respiratory complex II) that is a component of both the tricarboxylic acid (TCA) cycle and the mitochondrial electron transport chain, and which couples the oxidation of succinate to fumarate with the reduction of ubiquinone (coenzyme Q) to ubiquinol. Promotes maturation of the iron-sulfur protein subunit of the SDH catalytic dimer, protecting it from the deleterious effects of oxidants. May act together with SDHAF1.</text>
</comment>
<evidence type="ECO:0000256" key="6">
    <source>
        <dbReference type="RuleBase" id="RU368039"/>
    </source>
</evidence>
<comment type="similarity">
    <text evidence="2 6">Belongs to the complex I LYR family. SDHAF3 subfamily.</text>
</comment>
<comment type="subcellular location">
    <subcellularLocation>
        <location evidence="1 6">Mitochondrion matrix</location>
    </subcellularLocation>
</comment>
<evidence type="ECO:0000256" key="3">
    <source>
        <dbReference type="ARBA" id="ARBA00022946"/>
    </source>
</evidence>
<evidence type="ECO:0000256" key="4">
    <source>
        <dbReference type="ARBA" id="ARBA00023128"/>
    </source>
</evidence>
<dbReference type="PANTHER" id="PTHR13137">
    <property type="entry name" value="DC11 ACN9 HOMOLOG"/>
    <property type="match status" value="1"/>
</dbReference>
<keyword evidence="4 6" id="KW-0496">Mitochondrion</keyword>
<evidence type="ECO:0000256" key="5">
    <source>
        <dbReference type="ARBA" id="ARBA00023186"/>
    </source>
</evidence>
<reference evidence="7" key="1">
    <citation type="submission" date="2023-03" db="EMBL/GenBank/DDBJ databases">
        <title>Mating type loci evolution in Malassezia.</title>
        <authorList>
            <person name="Coelho M.A."/>
        </authorList>
    </citation>
    <scope>NUCLEOTIDE SEQUENCE</scope>
    <source>
        <strain evidence="7">CBS 9431</strain>
    </source>
</reference>
<dbReference type="GO" id="GO:0034553">
    <property type="term" value="P:mitochondrial respiratory chain complex II assembly"/>
    <property type="evidence" value="ECO:0007669"/>
    <property type="project" value="UniProtKB-UniRule"/>
</dbReference>
<dbReference type="EMBL" id="CP119958">
    <property type="protein sequence ID" value="WFD37518.1"/>
    <property type="molecule type" value="Genomic_DNA"/>
</dbReference>
<dbReference type="PANTHER" id="PTHR13137:SF6">
    <property type="entry name" value="SUCCINATE DEHYDROGENASE ASSEMBLY FACTOR 3, MITOCHONDRIAL"/>
    <property type="match status" value="1"/>
</dbReference>
<dbReference type="GO" id="GO:0005758">
    <property type="term" value="C:mitochondrial intermembrane space"/>
    <property type="evidence" value="ECO:0007669"/>
    <property type="project" value="TreeGrafter"/>
</dbReference>
<dbReference type="CDD" id="cd20270">
    <property type="entry name" value="Complex1_LYR_SDHAF3_LYRM10"/>
    <property type="match status" value="1"/>
</dbReference>
<dbReference type="GO" id="GO:0005759">
    <property type="term" value="C:mitochondrial matrix"/>
    <property type="evidence" value="ECO:0007669"/>
    <property type="project" value="UniProtKB-SubCell"/>
</dbReference>
<dbReference type="Pfam" id="PF13233">
    <property type="entry name" value="Complex1_LYR_2"/>
    <property type="match status" value="1"/>
</dbReference>
<dbReference type="Proteomes" id="UP001217754">
    <property type="component" value="Chromosome 1"/>
</dbReference>
<gene>
    <name evidence="7" type="ORF">MJAP1_000462</name>
</gene>
<comment type="subunit">
    <text evidence="6">Interacts with the iron-sulfur protein subunit within the SDH catalytic dimer.</text>
</comment>
<dbReference type="InterPro" id="IPR008381">
    <property type="entry name" value="SDHAF3/Sdh7"/>
</dbReference>
<keyword evidence="8" id="KW-1185">Reference proteome</keyword>